<organism evidence="7 8">
    <name type="scientific">Diaporthe helianthi</name>
    <dbReference type="NCBI Taxonomy" id="158607"/>
    <lineage>
        <taxon>Eukaryota</taxon>
        <taxon>Fungi</taxon>
        <taxon>Dikarya</taxon>
        <taxon>Ascomycota</taxon>
        <taxon>Pezizomycotina</taxon>
        <taxon>Sordariomycetes</taxon>
        <taxon>Sordariomycetidae</taxon>
        <taxon>Diaporthales</taxon>
        <taxon>Diaporthaceae</taxon>
        <taxon>Diaporthe</taxon>
    </lineage>
</organism>
<keyword evidence="2" id="KW-0813">Transport</keyword>
<name>A0A2P5HHC7_DIAHE</name>
<evidence type="ECO:0000256" key="3">
    <source>
        <dbReference type="ARBA" id="ARBA00022692"/>
    </source>
</evidence>
<dbReference type="InParanoid" id="A0A2P5HHC7"/>
<feature type="transmembrane region" description="Helical" evidence="6">
    <location>
        <begin position="387"/>
        <end position="405"/>
    </location>
</feature>
<feature type="transmembrane region" description="Helical" evidence="6">
    <location>
        <begin position="253"/>
        <end position="273"/>
    </location>
</feature>
<evidence type="ECO:0000313" key="7">
    <source>
        <dbReference type="EMBL" id="POS69650.1"/>
    </source>
</evidence>
<accession>A0A2P5HHC7</accession>
<comment type="caution">
    <text evidence="7">The sequence shown here is derived from an EMBL/GenBank/DDBJ whole genome shotgun (WGS) entry which is preliminary data.</text>
</comment>
<feature type="transmembrane region" description="Helical" evidence="6">
    <location>
        <begin position="143"/>
        <end position="165"/>
    </location>
</feature>
<evidence type="ECO:0000313" key="8">
    <source>
        <dbReference type="Proteomes" id="UP000094444"/>
    </source>
</evidence>
<keyword evidence="5 6" id="KW-0472">Membrane</keyword>
<protein>
    <recommendedName>
        <fullName evidence="9">Amino acid permease</fullName>
    </recommendedName>
</protein>
<dbReference type="AlphaFoldDB" id="A0A2P5HHC7"/>
<feature type="transmembrane region" description="Helical" evidence="6">
    <location>
        <begin position="288"/>
        <end position="312"/>
    </location>
</feature>
<evidence type="ECO:0000256" key="1">
    <source>
        <dbReference type="ARBA" id="ARBA00004141"/>
    </source>
</evidence>
<evidence type="ECO:0000256" key="5">
    <source>
        <dbReference type="ARBA" id="ARBA00023136"/>
    </source>
</evidence>
<dbReference type="EMBL" id="MAVT02002094">
    <property type="protein sequence ID" value="POS69650.1"/>
    <property type="molecule type" value="Genomic_DNA"/>
</dbReference>
<gene>
    <name evidence="7" type="ORF">DHEL01_v211953</name>
</gene>
<feature type="transmembrane region" description="Helical" evidence="6">
    <location>
        <begin position="100"/>
        <end position="123"/>
    </location>
</feature>
<dbReference type="PIRSF" id="PIRSF006060">
    <property type="entry name" value="AA_transporter"/>
    <property type="match status" value="1"/>
</dbReference>
<comment type="subcellular location">
    <subcellularLocation>
        <location evidence="1">Membrane</location>
        <topology evidence="1">Multi-pass membrane protein</topology>
    </subcellularLocation>
</comment>
<feature type="transmembrane region" description="Helical" evidence="6">
    <location>
        <begin position="177"/>
        <end position="195"/>
    </location>
</feature>
<dbReference type="PANTHER" id="PTHR45649:SF5">
    <property type="entry name" value="GABA TRANSPORTER (EUROFUNG)-RELATED"/>
    <property type="match status" value="1"/>
</dbReference>
<dbReference type="PANTHER" id="PTHR45649">
    <property type="entry name" value="AMINO-ACID PERMEASE BAT1"/>
    <property type="match status" value="1"/>
</dbReference>
<sequence length="413" mass="45745">MADTDYDLGVPKLNITELNVQERLDRPRENASFLEKDTRTNMHYAMLNGGPAAYVFNYIICISGALPQAACFAELSSIIPIAGAQYYWTFHLAPPRTKRFLTWIQGWSTWLGYISILASSVNVGAVTIEATVQLNSPGYVNGGWHTTVLVLALLSFYLAVNIWFFRIVPWSELACGLANIIFFLVTIVALWVLSPRNPPDFLLRRISLGGWENEFLAWNIGLLTQVWQFVGLESVVHMGEETKNVRRSAPISMFWSMVVSGVMGFIAVITYTICMPKIDDMMTSSNPFLYLLLTSTGSRALTTFLGAGLILLNLGCNMSVFSSASRLTWAWARDGGLPMYFSLVDGKYRVPIRSVLLTWVLCALLALLNIGSGTYIALGAINSLSSLASYFSYSIILCVTLHTRLTTQGTADE</sequence>
<feature type="transmembrane region" description="Helical" evidence="6">
    <location>
        <begin position="356"/>
        <end position="381"/>
    </location>
</feature>
<dbReference type="OrthoDB" id="3257095at2759"/>
<reference evidence="7" key="1">
    <citation type="submission" date="2017-09" db="EMBL/GenBank/DDBJ databases">
        <title>Polyketide synthases of a Diaporthe helianthi virulent isolate.</title>
        <authorList>
            <person name="Baroncelli R."/>
        </authorList>
    </citation>
    <scope>NUCLEOTIDE SEQUENCE [LARGE SCALE GENOMIC DNA]</scope>
    <source>
        <strain evidence="7">7/96</strain>
    </source>
</reference>
<evidence type="ECO:0000256" key="4">
    <source>
        <dbReference type="ARBA" id="ARBA00022989"/>
    </source>
</evidence>
<evidence type="ECO:0000256" key="2">
    <source>
        <dbReference type="ARBA" id="ARBA00022448"/>
    </source>
</evidence>
<dbReference type="InterPro" id="IPR002293">
    <property type="entry name" value="AA/rel_permease1"/>
</dbReference>
<proteinExistence type="predicted"/>
<dbReference type="Gene3D" id="1.20.1740.10">
    <property type="entry name" value="Amino acid/polyamine transporter I"/>
    <property type="match status" value="1"/>
</dbReference>
<dbReference type="GO" id="GO:0022857">
    <property type="term" value="F:transmembrane transporter activity"/>
    <property type="evidence" value="ECO:0007669"/>
    <property type="project" value="InterPro"/>
</dbReference>
<keyword evidence="8" id="KW-1185">Reference proteome</keyword>
<dbReference type="Proteomes" id="UP000094444">
    <property type="component" value="Unassembled WGS sequence"/>
</dbReference>
<keyword evidence="4 6" id="KW-1133">Transmembrane helix</keyword>
<dbReference type="GO" id="GO:0016020">
    <property type="term" value="C:membrane"/>
    <property type="evidence" value="ECO:0007669"/>
    <property type="project" value="UniProtKB-SubCell"/>
</dbReference>
<evidence type="ECO:0000256" key="6">
    <source>
        <dbReference type="SAM" id="Phobius"/>
    </source>
</evidence>
<feature type="transmembrane region" description="Helical" evidence="6">
    <location>
        <begin position="55"/>
        <end position="88"/>
    </location>
</feature>
<dbReference type="Pfam" id="PF13520">
    <property type="entry name" value="AA_permease_2"/>
    <property type="match status" value="1"/>
</dbReference>
<keyword evidence="3 6" id="KW-0812">Transmembrane</keyword>
<evidence type="ECO:0008006" key="9">
    <source>
        <dbReference type="Google" id="ProtNLM"/>
    </source>
</evidence>
<dbReference type="STRING" id="158607.A0A2P5HHC7"/>